<dbReference type="PANTHER" id="PTHR30204:SF98">
    <property type="entry name" value="HTH-TYPE TRANSCRIPTIONAL REGULATOR ADHR"/>
    <property type="match status" value="1"/>
</dbReference>
<dbReference type="InterPro" id="IPR009061">
    <property type="entry name" value="DNA-bd_dom_put_sf"/>
</dbReference>
<name>A0A4Q9VZG6_9HYPH</name>
<sequence>MFIGDLVAATGLGHDTLRWYEKIGLIPPPPRDRGGRRVYPGETLAWIAFLGRLKSTGMGIAEMRVYAALRAQGDVTAAARRELLERHRERVRAAIAALGENLAVLDDKIEIYRTIEAAAPCPTPEIQP</sequence>
<dbReference type="Pfam" id="PF13411">
    <property type="entry name" value="MerR_1"/>
    <property type="match status" value="1"/>
</dbReference>
<organism evidence="3 4">
    <name type="scientific">Siculibacillus lacustris</name>
    <dbReference type="NCBI Taxonomy" id="1549641"/>
    <lineage>
        <taxon>Bacteria</taxon>
        <taxon>Pseudomonadati</taxon>
        <taxon>Pseudomonadota</taxon>
        <taxon>Alphaproteobacteria</taxon>
        <taxon>Hyphomicrobiales</taxon>
        <taxon>Ancalomicrobiaceae</taxon>
        <taxon>Siculibacillus</taxon>
    </lineage>
</organism>
<dbReference type="EMBL" id="SJFN01000001">
    <property type="protein sequence ID" value="TBW41208.1"/>
    <property type="molecule type" value="Genomic_DNA"/>
</dbReference>
<gene>
    <name evidence="3" type="ORF">EYW49_00295</name>
</gene>
<dbReference type="PANTHER" id="PTHR30204">
    <property type="entry name" value="REDOX-CYCLING DRUG-SENSING TRANSCRIPTIONAL ACTIVATOR SOXR"/>
    <property type="match status" value="1"/>
</dbReference>
<evidence type="ECO:0000259" key="2">
    <source>
        <dbReference type="PROSITE" id="PS50937"/>
    </source>
</evidence>
<keyword evidence="4" id="KW-1185">Reference proteome</keyword>
<dbReference type="SMART" id="SM00422">
    <property type="entry name" value="HTH_MERR"/>
    <property type="match status" value="1"/>
</dbReference>
<dbReference type="AlphaFoldDB" id="A0A4Q9VZG6"/>
<feature type="domain" description="HTH merR-type" evidence="2">
    <location>
        <begin position="1"/>
        <end position="69"/>
    </location>
</feature>
<dbReference type="InterPro" id="IPR000551">
    <property type="entry name" value="MerR-type_HTH_dom"/>
</dbReference>
<protein>
    <submittedName>
        <fullName evidence="3">MerR family transcriptional regulator</fullName>
    </submittedName>
</protein>
<proteinExistence type="predicted"/>
<dbReference type="SUPFAM" id="SSF46955">
    <property type="entry name" value="Putative DNA-binding domain"/>
    <property type="match status" value="1"/>
</dbReference>
<dbReference type="CDD" id="cd01109">
    <property type="entry name" value="HTH_YyaN"/>
    <property type="match status" value="1"/>
</dbReference>
<evidence type="ECO:0000313" key="4">
    <source>
        <dbReference type="Proteomes" id="UP000292781"/>
    </source>
</evidence>
<reference evidence="3 4" key="1">
    <citation type="submission" date="2019-02" db="EMBL/GenBank/DDBJ databases">
        <title>Siculibacillus lacustris gen. nov., sp. nov., a new rosette-forming bacterium isolated from a freshwater crater lake (Lake St. Ana, Romania).</title>
        <authorList>
            <person name="Felfoldi T."/>
            <person name="Marton Z."/>
            <person name="Szabo A."/>
            <person name="Mentes A."/>
            <person name="Boka K."/>
            <person name="Marialigeti K."/>
            <person name="Mathe I."/>
            <person name="Koncz M."/>
            <person name="Schumann P."/>
            <person name="Toth E."/>
        </authorList>
    </citation>
    <scope>NUCLEOTIDE SEQUENCE [LARGE SCALE GENOMIC DNA]</scope>
    <source>
        <strain evidence="3 4">SA-279</strain>
    </source>
</reference>
<comment type="caution">
    <text evidence="3">The sequence shown here is derived from an EMBL/GenBank/DDBJ whole genome shotgun (WGS) entry which is preliminary data.</text>
</comment>
<dbReference type="RefSeq" id="WP_131304748.1">
    <property type="nucleotide sequence ID" value="NZ_SJFN01000001.1"/>
</dbReference>
<evidence type="ECO:0000256" key="1">
    <source>
        <dbReference type="ARBA" id="ARBA00023125"/>
    </source>
</evidence>
<dbReference type="OrthoDB" id="9802944at2"/>
<dbReference type="Gene3D" id="1.10.1660.10">
    <property type="match status" value="1"/>
</dbReference>
<accession>A0A4Q9VZG6</accession>
<evidence type="ECO:0000313" key="3">
    <source>
        <dbReference type="EMBL" id="TBW41208.1"/>
    </source>
</evidence>
<dbReference type="GO" id="GO:0003677">
    <property type="term" value="F:DNA binding"/>
    <property type="evidence" value="ECO:0007669"/>
    <property type="project" value="UniProtKB-KW"/>
</dbReference>
<dbReference type="InterPro" id="IPR047057">
    <property type="entry name" value="MerR_fam"/>
</dbReference>
<keyword evidence="1" id="KW-0238">DNA-binding</keyword>
<dbReference type="GO" id="GO:0003700">
    <property type="term" value="F:DNA-binding transcription factor activity"/>
    <property type="evidence" value="ECO:0007669"/>
    <property type="project" value="InterPro"/>
</dbReference>
<dbReference type="PROSITE" id="PS50937">
    <property type="entry name" value="HTH_MERR_2"/>
    <property type="match status" value="1"/>
</dbReference>
<dbReference type="Proteomes" id="UP000292781">
    <property type="component" value="Unassembled WGS sequence"/>
</dbReference>